<dbReference type="InterPro" id="IPR041256">
    <property type="entry name" value="CdiI_4"/>
</dbReference>
<evidence type="ECO:0000259" key="1">
    <source>
        <dbReference type="Pfam" id="PF18624"/>
    </source>
</evidence>
<organism evidence="2 3">
    <name type="scientific">Pseudomonas syringae</name>
    <dbReference type="NCBI Taxonomy" id="317"/>
    <lineage>
        <taxon>Bacteria</taxon>
        <taxon>Pseudomonadati</taxon>
        <taxon>Pseudomonadota</taxon>
        <taxon>Gammaproteobacteria</taxon>
        <taxon>Pseudomonadales</taxon>
        <taxon>Pseudomonadaceae</taxon>
        <taxon>Pseudomonas</taxon>
    </lineage>
</organism>
<name>A0A9Q4FKD9_PSESX</name>
<gene>
    <name evidence="2" type="primary">cdiI</name>
    <name evidence="2" type="ORF">GIV53_25450</name>
</gene>
<sequence>MTIDFSSEKLKSEYLFEAIDYEKDKFGIVKEFFNSINMSKKFLYGLSLMAEGVGFCFDETYFHFPDLESSGDELRFEGLMFGVFDEEVIVSEADGYNLARLACNKYLQLHPEDTSKVNELLTKLPG</sequence>
<dbReference type="AlphaFoldDB" id="A0A9Q4FKD9"/>
<protein>
    <submittedName>
        <fullName evidence="2">Ribonuclease toxin immunity protein CdiI</fullName>
    </submittedName>
</protein>
<evidence type="ECO:0000313" key="2">
    <source>
        <dbReference type="EMBL" id="MCF5632560.1"/>
    </source>
</evidence>
<feature type="domain" description="CDI immunity protein" evidence="1">
    <location>
        <begin position="28"/>
        <end position="121"/>
    </location>
</feature>
<dbReference type="RefSeq" id="WP_024673870.1">
    <property type="nucleotide sequence ID" value="NZ_CP066265.1"/>
</dbReference>
<dbReference type="NCBIfam" id="NF033826">
    <property type="entry name" value="immun_CdiI"/>
    <property type="match status" value="1"/>
</dbReference>
<dbReference type="Proteomes" id="UP000814010">
    <property type="component" value="Unassembled WGS sequence"/>
</dbReference>
<comment type="caution">
    <text evidence="2">The sequence shown here is derived from an EMBL/GenBank/DDBJ whole genome shotgun (WGS) entry which is preliminary data.</text>
</comment>
<dbReference type="Pfam" id="PF18624">
    <property type="entry name" value="CdiI_4"/>
    <property type="match status" value="1"/>
</dbReference>
<dbReference type="CDD" id="cd20688">
    <property type="entry name" value="CdiI_Ecoli_Nm-like"/>
    <property type="match status" value="1"/>
</dbReference>
<accession>A0A9Q4FKD9</accession>
<reference evidence="2" key="1">
    <citation type="submission" date="2019-11" db="EMBL/GenBank/DDBJ databases">
        <title>Epiphytic Pseudomonas syringae from cherry orchards.</title>
        <authorList>
            <person name="Hulin M.T."/>
        </authorList>
    </citation>
    <scope>NUCLEOTIDE SEQUENCE</scope>
    <source>
        <strain evidence="2">PA-2-5E</strain>
    </source>
</reference>
<dbReference type="EMBL" id="WKAE01000488">
    <property type="protein sequence ID" value="MCF5632560.1"/>
    <property type="molecule type" value="Genomic_DNA"/>
</dbReference>
<evidence type="ECO:0000313" key="3">
    <source>
        <dbReference type="Proteomes" id="UP000814010"/>
    </source>
</evidence>
<proteinExistence type="predicted"/>